<evidence type="ECO:0000256" key="3">
    <source>
        <dbReference type="SAM" id="MobiDB-lite"/>
    </source>
</evidence>
<feature type="compositionally biased region" description="Low complexity" evidence="3">
    <location>
        <begin position="83"/>
        <end position="98"/>
    </location>
</feature>
<dbReference type="GO" id="GO:0003677">
    <property type="term" value="F:DNA binding"/>
    <property type="evidence" value="ECO:0007669"/>
    <property type="project" value="InterPro"/>
</dbReference>
<evidence type="ECO:0000256" key="1">
    <source>
        <dbReference type="ARBA" id="ARBA00022723"/>
    </source>
</evidence>
<dbReference type="OrthoDB" id="3034343at2759"/>
<dbReference type="PROSITE" id="PS00463">
    <property type="entry name" value="ZN2_CY6_FUNGAL_1"/>
    <property type="match status" value="1"/>
</dbReference>
<name>A0A507AS25_9PEZI</name>
<evidence type="ECO:0000313" key="6">
    <source>
        <dbReference type="Proteomes" id="UP000319257"/>
    </source>
</evidence>
<dbReference type="EMBL" id="SKBQ01000088">
    <property type="protein sequence ID" value="TPX07679.1"/>
    <property type="molecule type" value="Genomic_DNA"/>
</dbReference>
<dbReference type="InterPro" id="IPR036864">
    <property type="entry name" value="Zn2-C6_fun-type_DNA-bd_sf"/>
</dbReference>
<sequence>MPASSSSAGRPYRSHSQPACIPCRKRKARCKLDETSGEKPCLMCKLHGSDCVFPSSANEVGGGGGGGKSPAPKRQRLRQAAKGSESGSVGDVGSPDPSLAQETPFTDSVATLPGAAAREETHVIGPVQSPDAQFIADYLSADPGSGPRARHMIVAQQEQYQPGRSVLFHSIRKYPMGYTESGTAGSSSCEVIGKLVEPIKDELIDVYVCLPRRRILGGWGANNSRGRYFRKVHQCFPLLDERAFKAQYKAEKNKISPTLLSSLYAHTIVYWRHTRRRGQYCPDLRYIWRQNSHSLYSDLHMTPSVSTISSLLLNISGRPLTSMIGNGVLLSSAISLAHSFGLNRNCLGWDISPGEKCLRTRLWWSIVIHDKWSSLTYGTPPHLRTTAHDVPEPSLAHFFEPNEELYNADAASVFVAFATLAQVLDVYLDHIYDLRRDTNDRCEDVSVDIQNRLAQWEDSLPAHLRASIIRGVNLDAPGSSNLRLSYLYIRLLAQKLGIDDSERHARQAPEPAAATQRKICARQAAQDIVHFVQELRDAALRDFWLSFNAFVLSSTVAFLLRSALEAAAVAVGGRQRAAGQQPARDRSLRLAGDMVRALRAHQERANWDLGSICIAQYADVVERLMTPDVEASEVIPELPQSVFSEFAEIDMMFPSLWDMFNGS</sequence>
<dbReference type="InterPro" id="IPR001138">
    <property type="entry name" value="Zn2Cys6_DnaBD"/>
</dbReference>
<dbReference type="GeneID" id="41978124"/>
<dbReference type="AlphaFoldDB" id="A0A507AS25"/>
<dbReference type="InterPro" id="IPR007219">
    <property type="entry name" value="XnlR_reg_dom"/>
</dbReference>
<keyword evidence="1" id="KW-0479">Metal-binding</keyword>
<gene>
    <name evidence="5" type="ORF">E0L32_010677</name>
</gene>
<dbReference type="RefSeq" id="XP_030989390.1">
    <property type="nucleotide sequence ID" value="XM_031133322.1"/>
</dbReference>
<dbReference type="SMART" id="SM00906">
    <property type="entry name" value="Fungal_trans"/>
    <property type="match status" value="1"/>
</dbReference>
<dbReference type="PANTHER" id="PTHR31668:SF10">
    <property type="entry name" value="ZN(II)2CYS6 TRANSCRIPTION FACTOR (EUROFUNG)"/>
    <property type="match status" value="1"/>
</dbReference>
<protein>
    <recommendedName>
        <fullName evidence="4">Zn(2)-C6 fungal-type domain-containing protein</fullName>
    </recommendedName>
</protein>
<dbReference type="Pfam" id="PF00172">
    <property type="entry name" value="Zn_clus"/>
    <property type="match status" value="1"/>
</dbReference>
<dbReference type="GO" id="GO:0005634">
    <property type="term" value="C:nucleus"/>
    <property type="evidence" value="ECO:0007669"/>
    <property type="project" value="TreeGrafter"/>
</dbReference>
<comment type="caution">
    <text evidence="5">The sequence shown here is derived from an EMBL/GenBank/DDBJ whole genome shotgun (WGS) entry which is preliminary data.</text>
</comment>
<organism evidence="5 6">
    <name type="scientific">Thyridium curvatum</name>
    <dbReference type="NCBI Taxonomy" id="1093900"/>
    <lineage>
        <taxon>Eukaryota</taxon>
        <taxon>Fungi</taxon>
        <taxon>Dikarya</taxon>
        <taxon>Ascomycota</taxon>
        <taxon>Pezizomycotina</taxon>
        <taxon>Sordariomycetes</taxon>
        <taxon>Sordariomycetidae</taxon>
        <taxon>Thyridiales</taxon>
        <taxon>Thyridiaceae</taxon>
        <taxon>Thyridium</taxon>
    </lineage>
</organism>
<reference evidence="5 6" key="1">
    <citation type="submission" date="2019-06" db="EMBL/GenBank/DDBJ databases">
        <title>Draft genome sequence of the filamentous fungus Phialemoniopsis curvata isolated from diesel fuel.</title>
        <authorList>
            <person name="Varaljay V.A."/>
            <person name="Lyon W.J."/>
            <person name="Crouch A.L."/>
            <person name="Drake C.E."/>
            <person name="Hollomon J.M."/>
            <person name="Nadeau L.J."/>
            <person name="Nunn H.S."/>
            <person name="Stevenson B.S."/>
            <person name="Bojanowski C.L."/>
            <person name="Crookes-Goodson W.J."/>
        </authorList>
    </citation>
    <scope>NUCLEOTIDE SEQUENCE [LARGE SCALE GENOMIC DNA]</scope>
    <source>
        <strain evidence="5 6">D216</strain>
    </source>
</reference>
<dbReference type="Pfam" id="PF04082">
    <property type="entry name" value="Fungal_trans"/>
    <property type="match status" value="1"/>
</dbReference>
<dbReference type="SMART" id="SM00066">
    <property type="entry name" value="GAL4"/>
    <property type="match status" value="1"/>
</dbReference>
<dbReference type="GO" id="GO:0006351">
    <property type="term" value="P:DNA-templated transcription"/>
    <property type="evidence" value="ECO:0007669"/>
    <property type="project" value="InterPro"/>
</dbReference>
<dbReference type="InterPro" id="IPR050797">
    <property type="entry name" value="Carb_Metab_Trans_Reg"/>
</dbReference>
<evidence type="ECO:0000259" key="4">
    <source>
        <dbReference type="PROSITE" id="PS50048"/>
    </source>
</evidence>
<evidence type="ECO:0000256" key="2">
    <source>
        <dbReference type="ARBA" id="ARBA00023242"/>
    </source>
</evidence>
<dbReference type="STRING" id="1093900.A0A507AS25"/>
<dbReference type="InParanoid" id="A0A507AS25"/>
<accession>A0A507AS25</accession>
<dbReference type="GO" id="GO:0001080">
    <property type="term" value="P:nitrogen catabolite activation of transcription from RNA polymerase II promoter"/>
    <property type="evidence" value="ECO:0007669"/>
    <property type="project" value="TreeGrafter"/>
</dbReference>
<dbReference type="GO" id="GO:0000981">
    <property type="term" value="F:DNA-binding transcription factor activity, RNA polymerase II-specific"/>
    <property type="evidence" value="ECO:0007669"/>
    <property type="project" value="InterPro"/>
</dbReference>
<dbReference type="CDD" id="cd00067">
    <property type="entry name" value="GAL4"/>
    <property type="match status" value="1"/>
</dbReference>
<dbReference type="Gene3D" id="4.10.240.10">
    <property type="entry name" value="Zn(2)-C6 fungal-type DNA-binding domain"/>
    <property type="match status" value="1"/>
</dbReference>
<keyword evidence="2" id="KW-0539">Nucleus</keyword>
<dbReference type="Proteomes" id="UP000319257">
    <property type="component" value="Unassembled WGS sequence"/>
</dbReference>
<dbReference type="SUPFAM" id="SSF57701">
    <property type="entry name" value="Zn2/Cys6 DNA-binding domain"/>
    <property type="match status" value="1"/>
</dbReference>
<dbReference type="PANTHER" id="PTHR31668">
    <property type="entry name" value="GLUCOSE TRANSPORT TRANSCRIPTION REGULATOR RGT1-RELATED-RELATED"/>
    <property type="match status" value="1"/>
</dbReference>
<dbReference type="GO" id="GO:0008270">
    <property type="term" value="F:zinc ion binding"/>
    <property type="evidence" value="ECO:0007669"/>
    <property type="project" value="InterPro"/>
</dbReference>
<dbReference type="CDD" id="cd12148">
    <property type="entry name" value="fungal_TF_MHR"/>
    <property type="match status" value="1"/>
</dbReference>
<dbReference type="PROSITE" id="PS50048">
    <property type="entry name" value="ZN2_CY6_FUNGAL_2"/>
    <property type="match status" value="1"/>
</dbReference>
<keyword evidence="6" id="KW-1185">Reference proteome</keyword>
<feature type="region of interest" description="Disordered" evidence="3">
    <location>
        <begin position="59"/>
        <end position="104"/>
    </location>
</feature>
<evidence type="ECO:0000313" key="5">
    <source>
        <dbReference type="EMBL" id="TPX07679.1"/>
    </source>
</evidence>
<feature type="domain" description="Zn(2)-C6 fungal-type" evidence="4">
    <location>
        <begin position="19"/>
        <end position="53"/>
    </location>
</feature>
<proteinExistence type="predicted"/>